<dbReference type="InterPro" id="IPR050357">
    <property type="entry name" value="Arrestin_domain-protein"/>
</dbReference>
<dbReference type="InterPro" id="IPR011022">
    <property type="entry name" value="Arrestin_C-like"/>
</dbReference>
<dbReference type="Gene3D" id="2.60.40.640">
    <property type="match status" value="1"/>
</dbReference>
<feature type="domain" description="Arrestin C-terminal-like" evidence="3">
    <location>
        <begin position="428"/>
        <end position="576"/>
    </location>
</feature>
<dbReference type="Pfam" id="PF02752">
    <property type="entry name" value="Arrestin_C"/>
    <property type="match status" value="1"/>
</dbReference>
<dbReference type="PANTHER" id="PTHR11188">
    <property type="entry name" value="ARRESTIN DOMAIN CONTAINING PROTEIN"/>
    <property type="match status" value="1"/>
</dbReference>
<evidence type="ECO:0000313" key="5">
    <source>
        <dbReference type="Proteomes" id="UP000756132"/>
    </source>
</evidence>
<dbReference type="OrthoDB" id="298939at2759"/>
<dbReference type="Proteomes" id="UP000756132">
    <property type="component" value="Chromosome 1"/>
</dbReference>
<dbReference type="GO" id="GO:0030674">
    <property type="term" value="F:protein-macromolecule adaptor activity"/>
    <property type="evidence" value="ECO:0007669"/>
    <property type="project" value="TreeGrafter"/>
</dbReference>
<accession>A0A9Q8L5S8</accession>
<dbReference type="PANTHER" id="PTHR11188:SF17">
    <property type="entry name" value="FI21816P1"/>
    <property type="match status" value="1"/>
</dbReference>
<dbReference type="SMART" id="SM01017">
    <property type="entry name" value="Arrestin_C"/>
    <property type="match status" value="1"/>
</dbReference>
<protein>
    <recommendedName>
        <fullName evidence="3">Arrestin C-terminal-like domain-containing protein</fullName>
    </recommendedName>
</protein>
<dbReference type="RefSeq" id="XP_047755724.1">
    <property type="nucleotide sequence ID" value="XM_047899486.1"/>
</dbReference>
<feature type="compositionally biased region" description="Low complexity" evidence="2">
    <location>
        <begin position="133"/>
        <end position="160"/>
    </location>
</feature>
<dbReference type="InterPro" id="IPR014752">
    <property type="entry name" value="Arrestin-like_C"/>
</dbReference>
<dbReference type="GO" id="GO:0005886">
    <property type="term" value="C:plasma membrane"/>
    <property type="evidence" value="ECO:0007669"/>
    <property type="project" value="TreeGrafter"/>
</dbReference>
<comment type="similarity">
    <text evidence="1">Belongs to the arrestin family.</text>
</comment>
<reference evidence="4" key="2">
    <citation type="journal article" date="2022" name="Microb. Genom.">
        <title>A chromosome-scale genome assembly of the tomato pathogen Cladosporium fulvum reveals a compartmentalized genome architecture and the presence of a dispensable chromosome.</title>
        <authorList>
            <person name="Zaccaron A.Z."/>
            <person name="Chen L.H."/>
            <person name="Samaras A."/>
            <person name="Stergiopoulos I."/>
        </authorList>
    </citation>
    <scope>NUCLEOTIDE SEQUENCE</scope>
    <source>
        <strain evidence="4">Race5_Kim</strain>
    </source>
</reference>
<dbReference type="KEGG" id="ffu:CLAFUR5_00338"/>
<evidence type="ECO:0000256" key="2">
    <source>
        <dbReference type="SAM" id="MobiDB-lite"/>
    </source>
</evidence>
<evidence type="ECO:0000313" key="4">
    <source>
        <dbReference type="EMBL" id="UJO11358.1"/>
    </source>
</evidence>
<sequence length="850" mass="93943">MSNRPHISRPIPAPSTSSLPPLPPPPPPPAPPPPTEPVSQPEYQASEQIPWMATLSRPLSDIRELSEPSLMDNKMYRGGAKVRHGRTESQQGSSSKWNEPRNDSLQRQQSLKAMVKKVTKLSPGGLQPPDGPSSSYSSTLEQSSLYTIPQSSVPRRSSSQTYSQPQRQPKSMNRNPSLQKKTNAPALASNKGFSIPNHGASQSPVKEAGLRLDPITADKARRIPSQTHVRSPHPTDILDFPSYRHPRVKLELQISAPVFVGGGSVEGYVRVIVDDNQQVKKRHSLGIAALSVDLLGFEEVDDSRRSTFLALGTELIDSNHPPPPIMAQASSAVFVADKFWSMLPSCSALPFMISLPLDTGNPTFQSKHASIRFLLSTTALIKDSNKHYRVRTSQDINVIPTYDPERALMSLPSPLTASDEVNIPRSAGAESVKLTAGLHRQVWVSGSSIFVDVHIANKHRKPIKRLELTLERDILSYRHAAPAAYGRLASQDRIFDDKERTVLARSTFKAGTVGWHGVEAHTSDTRTCELELPRGHANIRCGKYFEVRYFLNIAASLSTAKSISVQLPIVLIHMNSLDVVPNSVAQVAAAIEEKRVHRRLSGSRPRKDGVHSRQRSLSSPARTTDVGHQHSYAQGRAFAAPRQQSLDRQKEYRAEMDDIRHVLDKSPRKHPPQSKQAFSIRKMTSDLSLLSLRLAELSADTLGVFGDISYQTPPTNRGGHNFEEAPGLRDRLKRIGSLDSVRSKKSALAERAKRFNDQNIKPKLAMANQSNLAPHALGLTTSTRQVSSDMPSERSTSALSFRDKLDRSRFEFQAVRRKASGNLKQRSVEWLEQKLPNGGGRRDVGAVGWI</sequence>
<dbReference type="SUPFAM" id="SSF81296">
    <property type="entry name" value="E set domains"/>
    <property type="match status" value="1"/>
</dbReference>
<feature type="compositionally biased region" description="Pro residues" evidence="2">
    <location>
        <begin position="20"/>
        <end position="36"/>
    </location>
</feature>
<proteinExistence type="inferred from homology"/>
<feature type="region of interest" description="Disordered" evidence="2">
    <location>
        <begin position="598"/>
        <end position="648"/>
    </location>
</feature>
<feature type="compositionally biased region" description="Polar residues" evidence="2">
    <location>
        <begin position="88"/>
        <end position="97"/>
    </location>
</feature>
<dbReference type="GO" id="GO:0031625">
    <property type="term" value="F:ubiquitin protein ligase binding"/>
    <property type="evidence" value="ECO:0007669"/>
    <property type="project" value="TreeGrafter"/>
</dbReference>
<feature type="compositionally biased region" description="Polar residues" evidence="2">
    <location>
        <begin position="161"/>
        <end position="182"/>
    </location>
</feature>
<gene>
    <name evidence="4" type="ORF">CLAFUR5_00338</name>
</gene>
<name>A0A9Q8L5S8_PASFU</name>
<evidence type="ECO:0000256" key="1">
    <source>
        <dbReference type="ARBA" id="ARBA00005298"/>
    </source>
</evidence>
<dbReference type="OMA" id="NMVDTQE"/>
<dbReference type="EMBL" id="CP090163">
    <property type="protein sequence ID" value="UJO11358.1"/>
    <property type="molecule type" value="Genomic_DNA"/>
</dbReference>
<keyword evidence="5" id="KW-1185">Reference proteome</keyword>
<dbReference type="GeneID" id="71980216"/>
<dbReference type="AlphaFoldDB" id="A0A9Q8L5S8"/>
<reference evidence="4" key="1">
    <citation type="submission" date="2021-12" db="EMBL/GenBank/DDBJ databases">
        <authorList>
            <person name="Zaccaron A."/>
            <person name="Stergiopoulos I."/>
        </authorList>
    </citation>
    <scope>NUCLEOTIDE SEQUENCE</scope>
    <source>
        <strain evidence="4">Race5_Kim</strain>
    </source>
</reference>
<evidence type="ECO:0000259" key="3">
    <source>
        <dbReference type="SMART" id="SM01017"/>
    </source>
</evidence>
<feature type="region of interest" description="Disordered" evidence="2">
    <location>
        <begin position="1"/>
        <end position="210"/>
    </location>
</feature>
<organism evidence="4 5">
    <name type="scientific">Passalora fulva</name>
    <name type="common">Tomato leaf mold</name>
    <name type="synonym">Cladosporium fulvum</name>
    <dbReference type="NCBI Taxonomy" id="5499"/>
    <lineage>
        <taxon>Eukaryota</taxon>
        <taxon>Fungi</taxon>
        <taxon>Dikarya</taxon>
        <taxon>Ascomycota</taxon>
        <taxon>Pezizomycotina</taxon>
        <taxon>Dothideomycetes</taxon>
        <taxon>Dothideomycetidae</taxon>
        <taxon>Mycosphaerellales</taxon>
        <taxon>Mycosphaerellaceae</taxon>
        <taxon>Fulvia</taxon>
    </lineage>
</organism>
<dbReference type="InterPro" id="IPR014756">
    <property type="entry name" value="Ig_E-set"/>
</dbReference>
<dbReference type="GO" id="GO:0070086">
    <property type="term" value="P:ubiquitin-dependent endocytosis"/>
    <property type="evidence" value="ECO:0007669"/>
    <property type="project" value="TreeGrafter"/>
</dbReference>
<dbReference type="GO" id="GO:0005829">
    <property type="term" value="C:cytosol"/>
    <property type="evidence" value="ECO:0007669"/>
    <property type="project" value="TreeGrafter"/>
</dbReference>